<dbReference type="OrthoDB" id="5410040at2759"/>
<gene>
    <name evidence="2" type="ORF">OBBRIDRAFT_795348</name>
</gene>
<dbReference type="Proteomes" id="UP000250043">
    <property type="component" value="Unassembled WGS sequence"/>
</dbReference>
<keyword evidence="3" id="KW-1185">Reference proteome</keyword>
<evidence type="ECO:0000256" key="1">
    <source>
        <dbReference type="SAM" id="MobiDB-lite"/>
    </source>
</evidence>
<evidence type="ECO:0000313" key="3">
    <source>
        <dbReference type="Proteomes" id="UP000250043"/>
    </source>
</evidence>
<protein>
    <submittedName>
        <fullName evidence="2">Uncharacterized protein</fullName>
    </submittedName>
</protein>
<dbReference type="InterPro" id="IPR031459">
    <property type="entry name" value="Coa2"/>
</dbReference>
<accession>A0A8E2DJX7</accession>
<dbReference type="AlphaFoldDB" id="A0A8E2DJX7"/>
<evidence type="ECO:0000313" key="2">
    <source>
        <dbReference type="EMBL" id="OCH88299.1"/>
    </source>
</evidence>
<sequence length="86" mass="9790">MTPARTLNFTHRQRRTFVSSLFALTFIACVVTVSASAVLPCPARTSRDRYADDGSEEVGQSKRRVTVIEKRPRRWIEETQPKPPQS</sequence>
<reference evidence="2 3" key="1">
    <citation type="submission" date="2016-07" db="EMBL/GenBank/DDBJ databases">
        <title>Draft genome of the white-rot fungus Obba rivulosa 3A-2.</title>
        <authorList>
            <consortium name="DOE Joint Genome Institute"/>
            <person name="Miettinen O."/>
            <person name="Riley R."/>
            <person name="Acob R."/>
            <person name="Barry K."/>
            <person name="Cullen D."/>
            <person name="De Vries R."/>
            <person name="Hainaut M."/>
            <person name="Hatakka A."/>
            <person name="Henrissat B."/>
            <person name="Hilden K."/>
            <person name="Kuo R."/>
            <person name="Labutti K."/>
            <person name="Lipzen A."/>
            <person name="Makela M.R."/>
            <person name="Sandor L."/>
            <person name="Spatafora J.W."/>
            <person name="Grigoriev I.V."/>
            <person name="Hibbett D.S."/>
        </authorList>
    </citation>
    <scope>NUCLEOTIDE SEQUENCE [LARGE SCALE GENOMIC DNA]</scope>
    <source>
        <strain evidence="2 3">3A-2</strain>
    </source>
</reference>
<dbReference type="GO" id="GO:0005739">
    <property type="term" value="C:mitochondrion"/>
    <property type="evidence" value="ECO:0007669"/>
    <property type="project" value="GOC"/>
</dbReference>
<feature type="region of interest" description="Disordered" evidence="1">
    <location>
        <begin position="45"/>
        <end position="64"/>
    </location>
</feature>
<dbReference type="Pfam" id="PF17051">
    <property type="entry name" value="COA2"/>
    <property type="match status" value="1"/>
</dbReference>
<dbReference type="PROSITE" id="PS51257">
    <property type="entry name" value="PROKAR_LIPOPROTEIN"/>
    <property type="match status" value="1"/>
</dbReference>
<dbReference type="GO" id="GO:0033617">
    <property type="term" value="P:mitochondrial respiratory chain complex IV assembly"/>
    <property type="evidence" value="ECO:0007669"/>
    <property type="project" value="InterPro"/>
</dbReference>
<proteinExistence type="predicted"/>
<dbReference type="EMBL" id="KV722456">
    <property type="protein sequence ID" value="OCH88299.1"/>
    <property type="molecule type" value="Genomic_DNA"/>
</dbReference>
<organism evidence="2 3">
    <name type="scientific">Obba rivulosa</name>
    <dbReference type="NCBI Taxonomy" id="1052685"/>
    <lineage>
        <taxon>Eukaryota</taxon>
        <taxon>Fungi</taxon>
        <taxon>Dikarya</taxon>
        <taxon>Basidiomycota</taxon>
        <taxon>Agaricomycotina</taxon>
        <taxon>Agaricomycetes</taxon>
        <taxon>Polyporales</taxon>
        <taxon>Gelatoporiaceae</taxon>
        <taxon>Obba</taxon>
    </lineage>
</organism>
<name>A0A8E2DJX7_9APHY</name>